<evidence type="ECO:0000259" key="1">
    <source>
        <dbReference type="PROSITE" id="PS51412"/>
    </source>
</evidence>
<feature type="domain" description="MACPF" evidence="1">
    <location>
        <begin position="4"/>
        <end position="224"/>
    </location>
</feature>
<dbReference type="Proteomes" id="UP001217089">
    <property type="component" value="Unassembled WGS sequence"/>
</dbReference>
<reference evidence="2 3" key="1">
    <citation type="submission" date="2022-12" db="EMBL/GenBank/DDBJ databases">
        <title>Chromosome-level genome of Tegillarca granosa.</title>
        <authorList>
            <person name="Kim J."/>
        </authorList>
    </citation>
    <scope>NUCLEOTIDE SEQUENCE [LARGE SCALE GENOMIC DNA]</scope>
    <source>
        <strain evidence="2">Teg-2019</strain>
        <tissue evidence="2">Adductor muscle</tissue>
    </source>
</reference>
<dbReference type="EMBL" id="JARBDR010000337">
    <property type="protein sequence ID" value="KAJ8314570.1"/>
    <property type="molecule type" value="Genomic_DNA"/>
</dbReference>
<keyword evidence="3" id="KW-1185">Reference proteome</keyword>
<accession>A0ABQ9FB51</accession>
<dbReference type="PROSITE" id="PS51412">
    <property type="entry name" value="MACPF_2"/>
    <property type="match status" value="1"/>
</dbReference>
<dbReference type="Pfam" id="PF01823">
    <property type="entry name" value="MACPF"/>
    <property type="match status" value="1"/>
</dbReference>
<evidence type="ECO:0000313" key="3">
    <source>
        <dbReference type="Proteomes" id="UP001217089"/>
    </source>
</evidence>
<protein>
    <recommendedName>
        <fullName evidence="1">MACPF domain-containing protein</fullName>
    </recommendedName>
</protein>
<evidence type="ECO:0000313" key="2">
    <source>
        <dbReference type="EMBL" id="KAJ8314570.1"/>
    </source>
</evidence>
<proteinExistence type="predicted"/>
<gene>
    <name evidence="2" type="ORF">KUTeg_006720</name>
</gene>
<organism evidence="2 3">
    <name type="scientific">Tegillarca granosa</name>
    <name type="common">Malaysian cockle</name>
    <name type="synonym">Anadara granosa</name>
    <dbReference type="NCBI Taxonomy" id="220873"/>
    <lineage>
        <taxon>Eukaryota</taxon>
        <taxon>Metazoa</taxon>
        <taxon>Spiralia</taxon>
        <taxon>Lophotrochozoa</taxon>
        <taxon>Mollusca</taxon>
        <taxon>Bivalvia</taxon>
        <taxon>Autobranchia</taxon>
        <taxon>Pteriomorphia</taxon>
        <taxon>Arcoida</taxon>
        <taxon>Arcoidea</taxon>
        <taxon>Arcidae</taxon>
        <taxon>Tegillarca</taxon>
    </lineage>
</organism>
<dbReference type="PANTHER" id="PTHR19324">
    <property type="entry name" value="PERFORIN-LIKE PROTEIN 1"/>
    <property type="match status" value="1"/>
</dbReference>
<name>A0ABQ9FB51_TEGGR</name>
<comment type="caution">
    <text evidence="2">The sequence shown here is derived from an EMBL/GenBank/DDBJ whole genome shotgun (WGS) entry which is preliminary data.</text>
</comment>
<sequence>MSFVLVRCQLLGNGGTIPPYTIQFIGVGYNLLNGNPEGGETSLAGVDPGLLLTRKIFSLSPGDIPKEIVYEHHQTCASGTSTGIFYGSKTYQKYLLQDVQSSGAANNYTEAYAFTKSQAYQDIDTNTKLNHDVYRDVISTCNMGHARYLLPPSGTIDSVTPDFASNVCNLPVTYDEAAYIQFLDTWGTHVITEVEIGYRNVTRYRQSIAHLAETMLTYTILKYS</sequence>
<dbReference type="InterPro" id="IPR020864">
    <property type="entry name" value="MACPF"/>
</dbReference>
<dbReference type="PANTHER" id="PTHR19324:SF33">
    <property type="entry name" value="MUCIN-5AC"/>
    <property type="match status" value="1"/>
</dbReference>